<evidence type="ECO:0000313" key="2">
    <source>
        <dbReference type="EMBL" id="CZR54007.1"/>
    </source>
</evidence>
<sequence>MPFFPWKSPFTTELYSSLDAAYLLPHVGIDRAFMEDGSIMHATMIQSWFWECFQNLPRCGPQLQPLPPRVIDVGTLKSPTLRLYETREDNGAYVVLSHSPKWPRALRTTAENLSDHIDGIHSFGLPHPIFRDTAIRIDIRQARFVIGARAENGIGDSGLFPDPNMYNNVTIYHRYGSYAVQVRLLRKSHGNVCGTFRPVKYDLSWFWDLQDQLLSSRMVHYTDSEFIWEYRCRVACQCTPGSRGFGNRLYLKAWYNRLTGCTLQDHDAGVEIYKFWFRHSSEDLGIGPSDTEEILAQASRHKALKKRTASRIAYPHKSYVPSLDSGQPGPTSELSNRVHRNPATMYAEALQMVAYPIGNDRFGPVSSAHVTLRGQLIEMTYLGQPITLHESIKAGKSRWICKLHPNGIYIYGALDFYPTSEEARRGLLLLLIAKESYSKGSKTKKRVHWSYNGLILMKHARDRGLWERVGVWKVPISKEQNDTKTENFFPTSYKGAVSIAQSASRCERWEA</sequence>
<evidence type="ECO:0008006" key="4">
    <source>
        <dbReference type="Google" id="ProtNLM"/>
    </source>
</evidence>
<dbReference type="Proteomes" id="UP000184330">
    <property type="component" value="Unassembled WGS sequence"/>
</dbReference>
<protein>
    <recommendedName>
        <fullName evidence="4">Heterokaryon incompatibility domain-containing protein</fullName>
    </recommendedName>
</protein>
<name>A0A1L7WMK6_9HELO</name>
<accession>A0A1L7WMK6</accession>
<proteinExistence type="predicted"/>
<keyword evidence="3" id="KW-1185">Reference proteome</keyword>
<dbReference type="OrthoDB" id="8300194at2759"/>
<reference evidence="2 3" key="1">
    <citation type="submission" date="2016-03" db="EMBL/GenBank/DDBJ databases">
        <authorList>
            <person name="Ploux O."/>
        </authorList>
    </citation>
    <scope>NUCLEOTIDE SEQUENCE [LARGE SCALE GENOMIC DNA]</scope>
    <source>
        <strain evidence="2 3">UAMH 11012</strain>
    </source>
</reference>
<dbReference type="PANTHER" id="PTHR33112">
    <property type="entry name" value="DOMAIN PROTEIN, PUTATIVE-RELATED"/>
    <property type="match status" value="1"/>
</dbReference>
<gene>
    <name evidence="2" type="ORF">PAC_03890</name>
</gene>
<dbReference type="EMBL" id="FJOG01000004">
    <property type="protein sequence ID" value="CZR54007.1"/>
    <property type="molecule type" value="Genomic_DNA"/>
</dbReference>
<dbReference type="PANTHER" id="PTHR33112:SF16">
    <property type="entry name" value="HETEROKARYON INCOMPATIBILITY DOMAIN-CONTAINING PROTEIN"/>
    <property type="match status" value="1"/>
</dbReference>
<evidence type="ECO:0000256" key="1">
    <source>
        <dbReference type="SAM" id="MobiDB-lite"/>
    </source>
</evidence>
<evidence type="ECO:0000313" key="3">
    <source>
        <dbReference type="Proteomes" id="UP000184330"/>
    </source>
</evidence>
<feature type="compositionally biased region" description="Polar residues" evidence="1">
    <location>
        <begin position="324"/>
        <end position="335"/>
    </location>
</feature>
<organism evidence="2 3">
    <name type="scientific">Phialocephala subalpina</name>
    <dbReference type="NCBI Taxonomy" id="576137"/>
    <lineage>
        <taxon>Eukaryota</taxon>
        <taxon>Fungi</taxon>
        <taxon>Dikarya</taxon>
        <taxon>Ascomycota</taxon>
        <taxon>Pezizomycotina</taxon>
        <taxon>Leotiomycetes</taxon>
        <taxon>Helotiales</taxon>
        <taxon>Mollisiaceae</taxon>
        <taxon>Phialocephala</taxon>
        <taxon>Phialocephala fortinii species complex</taxon>
    </lineage>
</organism>
<dbReference type="AlphaFoldDB" id="A0A1L7WMK6"/>
<feature type="region of interest" description="Disordered" evidence="1">
    <location>
        <begin position="318"/>
        <end position="338"/>
    </location>
</feature>